<accession>C6XP35</accession>
<organism evidence="3 4">
    <name type="scientific">Hirschia baltica (strain ATCC 49814 / DSM 5838 / IFAM 1418)</name>
    <dbReference type="NCBI Taxonomy" id="582402"/>
    <lineage>
        <taxon>Bacteria</taxon>
        <taxon>Pseudomonadati</taxon>
        <taxon>Pseudomonadota</taxon>
        <taxon>Alphaproteobacteria</taxon>
        <taxon>Hyphomonadales</taxon>
        <taxon>Hyphomonadaceae</taxon>
        <taxon>Hirschia</taxon>
    </lineage>
</organism>
<feature type="domain" description="Flavin reductase like" evidence="2">
    <location>
        <begin position="16"/>
        <end position="160"/>
    </location>
</feature>
<name>C6XP35_HIRBI</name>
<keyword evidence="1" id="KW-0560">Oxidoreductase</keyword>
<dbReference type="GO" id="GO:0042602">
    <property type="term" value="F:riboflavin reductase (NADPH) activity"/>
    <property type="evidence" value="ECO:0007669"/>
    <property type="project" value="TreeGrafter"/>
</dbReference>
<dbReference type="KEGG" id="hba:Hbal_2540"/>
<dbReference type="SUPFAM" id="SSF50475">
    <property type="entry name" value="FMN-binding split barrel"/>
    <property type="match status" value="1"/>
</dbReference>
<sequence>MDKMASYTSMEFRTAMGSFLSGVTVVTTQKSDGSPTGAAVNAFSSISSSPATLMVSLDHNSRTLGFIKESKVFGVNILAKNQLDIVRHFASKIDNPFGATPHQIMASGAPIIEGSLAWFECSIADIFKSGDHDIIIGHITSLYSNPELSPLGYFRGELLTTV</sequence>
<dbReference type="Gene3D" id="2.30.110.10">
    <property type="entry name" value="Electron Transport, Fmn-binding Protein, Chain A"/>
    <property type="match status" value="1"/>
</dbReference>
<dbReference type="SMART" id="SM00903">
    <property type="entry name" value="Flavin_Reduct"/>
    <property type="match status" value="1"/>
</dbReference>
<dbReference type="STRING" id="582402.Hbal_2540"/>
<dbReference type="GO" id="GO:0010181">
    <property type="term" value="F:FMN binding"/>
    <property type="evidence" value="ECO:0007669"/>
    <property type="project" value="InterPro"/>
</dbReference>
<dbReference type="PANTHER" id="PTHR30466">
    <property type="entry name" value="FLAVIN REDUCTASE"/>
    <property type="match status" value="1"/>
</dbReference>
<dbReference type="InterPro" id="IPR050268">
    <property type="entry name" value="NADH-dep_flavin_reductase"/>
</dbReference>
<evidence type="ECO:0000313" key="4">
    <source>
        <dbReference type="Proteomes" id="UP000002745"/>
    </source>
</evidence>
<reference evidence="4" key="1">
    <citation type="journal article" date="2011" name="J. Bacteriol.">
        <title>Genome sequences of eight morphologically diverse alphaproteobacteria.</title>
        <authorList>
            <consortium name="US DOE Joint Genome Institute"/>
            <person name="Brown P.J."/>
            <person name="Kysela D.T."/>
            <person name="Buechlein A."/>
            <person name="Hemmerich C."/>
            <person name="Brun Y.V."/>
        </authorList>
    </citation>
    <scope>NUCLEOTIDE SEQUENCE [LARGE SCALE GENOMIC DNA]</scope>
    <source>
        <strain evidence="4">ATCC 49814 / DSM 5838 / IFAM 1418</strain>
    </source>
</reference>
<keyword evidence="4" id="KW-1185">Reference proteome</keyword>
<evidence type="ECO:0000259" key="2">
    <source>
        <dbReference type="SMART" id="SM00903"/>
    </source>
</evidence>
<dbReference type="AlphaFoldDB" id="C6XP35"/>
<dbReference type="HOGENOM" id="CLU_059021_1_3_5"/>
<dbReference type="RefSeq" id="WP_015828365.1">
    <property type="nucleotide sequence ID" value="NC_012982.1"/>
</dbReference>
<dbReference type="Pfam" id="PF01613">
    <property type="entry name" value="Flavin_Reduct"/>
    <property type="match status" value="1"/>
</dbReference>
<proteinExistence type="predicted"/>
<dbReference type="OrthoDB" id="9792858at2"/>
<gene>
    <name evidence="3" type="ordered locus">Hbal_2540</name>
</gene>
<evidence type="ECO:0000256" key="1">
    <source>
        <dbReference type="ARBA" id="ARBA00023002"/>
    </source>
</evidence>
<dbReference type="InterPro" id="IPR002563">
    <property type="entry name" value="Flavin_Rdtase-like_dom"/>
</dbReference>
<dbReference type="PANTHER" id="PTHR30466:SF1">
    <property type="entry name" value="FMN REDUCTASE (NADH) RUTF"/>
    <property type="match status" value="1"/>
</dbReference>
<dbReference type="Proteomes" id="UP000002745">
    <property type="component" value="Chromosome"/>
</dbReference>
<protein>
    <submittedName>
        <fullName evidence="3">Flavin reductase domain protein FMN-binding</fullName>
    </submittedName>
</protein>
<dbReference type="EMBL" id="CP001678">
    <property type="protein sequence ID" value="ACT60215.1"/>
    <property type="molecule type" value="Genomic_DNA"/>
</dbReference>
<dbReference type="eggNOG" id="COG1853">
    <property type="taxonomic scope" value="Bacteria"/>
</dbReference>
<dbReference type="InterPro" id="IPR012349">
    <property type="entry name" value="Split_barrel_FMN-bd"/>
</dbReference>
<evidence type="ECO:0000313" key="3">
    <source>
        <dbReference type="EMBL" id="ACT60215.1"/>
    </source>
</evidence>